<dbReference type="AlphaFoldDB" id="A0A177BXC7"/>
<dbReference type="InParanoid" id="A0A177BXC7"/>
<organism evidence="1 2">
    <name type="scientific">Paraphaeosphaeria sporulosa</name>
    <dbReference type="NCBI Taxonomy" id="1460663"/>
    <lineage>
        <taxon>Eukaryota</taxon>
        <taxon>Fungi</taxon>
        <taxon>Dikarya</taxon>
        <taxon>Ascomycota</taxon>
        <taxon>Pezizomycotina</taxon>
        <taxon>Dothideomycetes</taxon>
        <taxon>Pleosporomycetidae</taxon>
        <taxon>Pleosporales</taxon>
        <taxon>Massarineae</taxon>
        <taxon>Didymosphaeriaceae</taxon>
        <taxon>Paraphaeosphaeria</taxon>
    </lineage>
</organism>
<evidence type="ECO:0000313" key="1">
    <source>
        <dbReference type="EMBL" id="OAG00164.1"/>
    </source>
</evidence>
<dbReference type="GeneID" id="28769394"/>
<gene>
    <name evidence="1" type="ORF">CC84DRAFT_361958</name>
</gene>
<keyword evidence="2" id="KW-1185">Reference proteome</keyword>
<dbReference type="RefSeq" id="XP_018030529.1">
    <property type="nucleotide sequence ID" value="XM_018185908.1"/>
</dbReference>
<evidence type="ECO:0000313" key="2">
    <source>
        <dbReference type="Proteomes" id="UP000077069"/>
    </source>
</evidence>
<dbReference type="OrthoDB" id="10522793at2759"/>
<proteinExistence type="predicted"/>
<accession>A0A177BXC7</accession>
<name>A0A177BXC7_9PLEO</name>
<protein>
    <submittedName>
        <fullName evidence="1">Uncharacterized protein</fullName>
    </submittedName>
</protein>
<sequence length="156" mass="17800">MYPRLQASNGTLMVFRMSILSRFCSSQATVLTLAACHCWPGSRVEHDRDNRSLRCLRQALLAIITDPDRELPSCLIAISLLLATMQKCYVDYLQVGRSRSSACLRRITMPYKNHVQPLLFPKCGVMAGFMRCTIHYTACRQYWRYSVASDLILPCT</sequence>
<dbReference type="Proteomes" id="UP000077069">
    <property type="component" value="Unassembled WGS sequence"/>
</dbReference>
<dbReference type="EMBL" id="KV441560">
    <property type="protein sequence ID" value="OAG00164.1"/>
    <property type="molecule type" value="Genomic_DNA"/>
</dbReference>
<reference evidence="1 2" key="1">
    <citation type="submission" date="2016-05" db="EMBL/GenBank/DDBJ databases">
        <title>Comparative analysis of secretome profiles of manganese(II)-oxidizing ascomycete fungi.</title>
        <authorList>
            <consortium name="DOE Joint Genome Institute"/>
            <person name="Zeiner C.A."/>
            <person name="Purvine S.O."/>
            <person name="Zink E.M."/>
            <person name="Wu S."/>
            <person name="Pasa-Tolic L."/>
            <person name="Chaput D.L."/>
            <person name="Haridas S."/>
            <person name="Grigoriev I.V."/>
            <person name="Santelli C.M."/>
            <person name="Hansel C.M."/>
        </authorList>
    </citation>
    <scope>NUCLEOTIDE SEQUENCE [LARGE SCALE GENOMIC DNA]</scope>
    <source>
        <strain evidence="1 2">AP3s5-JAC2a</strain>
    </source>
</reference>